<dbReference type="Proteomes" id="UP000323664">
    <property type="component" value="Unassembled WGS sequence"/>
</dbReference>
<evidence type="ECO:0000313" key="1">
    <source>
        <dbReference type="EMBL" id="KAA8786291.1"/>
    </source>
</evidence>
<sequence>MIQNWSQRLNPECRYWHSNRHHDGRCRRTQAGTASLGRTFLPVGSGLLEGKVSMDFWIDNTLTRVNE</sequence>
<protein>
    <submittedName>
        <fullName evidence="1">Uncharacterized protein</fullName>
    </submittedName>
</protein>
<proteinExistence type="predicted"/>
<accession>A0A5M9WXF0</accession>
<reference evidence="1 2" key="1">
    <citation type="journal article" date="2019" name="J. Ind. Microbiol. Biotechnol.">
        <title>Paenibacillus amylolyticus 27C64 has a diverse set of carbohydrate-active enzymes and complete pectin deconstruction system.</title>
        <authorList>
            <person name="Keggi C."/>
            <person name="Doran-Peterson J."/>
        </authorList>
    </citation>
    <scope>NUCLEOTIDE SEQUENCE [LARGE SCALE GENOMIC DNA]</scope>
    <source>
        <strain evidence="1 2">27C64</strain>
    </source>
</reference>
<gene>
    <name evidence="1" type="ORF">EC604_20855</name>
</gene>
<organism evidence="1 2">
    <name type="scientific">Paenibacillus amylolyticus</name>
    <dbReference type="NCBI Taxonomy" id="1451"/>
    <lineage>
        <taxon>Bacteria</taxon>
        <taxon>Bacillati</taxon>
        <taxon>Bacillota</taxon>
        <taxon>Bacilli</taxon>
        <taxon>Bacillales</taxon>
        <taxon>Paenibacillaceae</taxon>
        <taxon>Paenibacillus</taxon>
    </lineage>
</organism>
<dbReference type="EMBL" id="RIAS01000013">
    <property type="protein sequence ID" value="KAA8786291.1"/>
    <property type="molecule type" value="Genomic_DNA"/>
</dbReference>
<comment type="caution">
    <text evidence="1">The sequence shown here is derived from an EMBL/GenBank/DDBJ whole genome shotgun (WGS) entry which is preliminary data.</text>
</comment>
<dbReference type="AlphaFoldDB" id="A0A5M9WXF0"/>
<name>A0A5M9WXF0_PAEAM</name>
<evidence type="ECO:0000313" key="2">
    <source>
        <dbReference type="Proteomes" id="UP000323664"/>
    </source>
</evidence>